<feature type="transmembrane region" description="Helical" evidence="8">
    <location>
        <begin position="75"/>
        <end position="93"/>
    </location>
</feature>
<dbReference type="Pfam" id="PF07690">
    <property type="entry name" value="MFS_1"/>
    <property type="match status" value="1"/>
</dbReference>
<evidence type="ECO:0000313" key="10">
    <source>
        <dbReference type="EMBL" id="ABM96548.1"/>
    </source>
</evidence>
<comment type="caution">
    <text evidence="8">Lacks conserved residue(s) required for the propagation of feature annotation.</text>
</comment>
<comment type="subcellular location">
    <subcellularLocation>
        <location evidence="8">Cell inner membrane</location>
        <topology evidence="8">Multi-pass membrane protein</topology>
    </subcellularLocation>
    <subcellularLocation>
        <location evidence="1">Cell membrane</location>
        <topology evidence="1">Multi-pass membrane protein</topology>
    </subcellularLocation>
</comment>
<organism evidence="10 11">
    <name type="scientific">Methylibium petroleiphilum (strain ATCC BAA-1232 / LMG 22953 / PM1)</name>
    <dbReference type="NCBI Taxonomy" id="420662"/>
    <lineage>
        <taxon>Bacteria</taxon>
        <taxon>Pseudomonadati</taxon>
        <taxon>Pseudomonadota</taxon>
        <taxon>Betaproteobacteria</taxon>
        <taxon>Burkholderiales</taxon>
        <taxon>Sphaerotilaceae</taxon>
        <taxon>Methylibium</taxon>
    </lineage>
</organism>
<dbReference type="InterPro" id="IPR036259">
    <property type="entry name" value="MFS_trans_sf"/>
</dbReference>
<feature type="transmembrane region" description="Helical" evidence="8">
    <location>
        <begin position="162"/>
        <end position="182"/>
    </location>
</feature>
<keyword evidence="7 8" id="KW-0472">Membrane</keyword>
<dbReference type="InterPro" id="IPR020846">
    <property type="entry name" value="MFS_dom"/>
</dbReference>
<dbReference type="GO" id="GO:1990961">
    <property type="term" value="P:xenobiotic detoxification by transmembrane export across the plasma membrane"/>
    <property type="evidence" value="ECO:0007669"/>
    <property type="project" value="InterPro"/>
</dbReference>
<dbReference type="EMBL" id="CP000555">
    <property type="protein sequence ID" value="ABM96548.1"/>
    <property type="molecule type" value="Genomic_DNA"/>
</dbReference>
<gene>
    <name evidence="10" type="ordered locus">Mpe_A3595</name>
</gene>
<name>A2SLV9_METPP</name>
<dbReference type="GO" id="GO:0005886">
    <property type="term" value="C:plasma membrane"/>
    <property type="evidence" value="ECO:0007669"/>
    <property type="project" value="UniProtKB-SubCell"/>
</dbReference>
<dbReference type="Proteomes" id="UP000000366">
    <property type="component" value="Chromosome"/>
</dbReference>
<evidence type="ECO:0000256" key="3">
    <source>
        <dbReference type="ARBA" id="ARBA00022448"/>
    </source>
</evidence>
<evidence type="ECO:0000256" key="6">
    <source>
        <dbReference type="ARBA" id="ARBA00022989"/>
    </source>
</evidence>
<accession>A2SLV9</accession>
<comment type="similarity">
    <text evidence="2 8">Belongs to the major facilitator superfamily. Bcr/CmlA family.</text>
</comment>
<dbReference type="KEGG" id="mpt:Mpe_A3595"/>
<dbReference type="GO" id="GO:0042910">
    <property type="term" value="F:xenobiotic transmembrane transporter activity"/>
    <property type="evidence" value="ECO:0007669"/>
    <property type="project" value="InterPro"/>
</dbReference>
<evidence type="ECO:0000256" key="7">
    <source>
        <dbReference type="ARBA" id="ARBA00023136"/>
    </source>
</evidence>
<evidence type="ECO:0000256" key="4">
    <source>
        <dbReference type="ARBA" id="ARBA00022475"/>
    </source>
</evidence>
<dbReference type="InterPro" id="IPR004812">
    <property type="entry name" value="Efflux_drug-R_Bcr/CmlA"/>
</dbReference>
<dbReference type="HOGENOM" id="CLU_001265_47_0_4"/>
<evidence type="ECO:0000259" key="9">
    <source>
        <dbReference type="PROSITE" id="PS50850"/>
    </source>
</evidence>
<dbReference type="RefSeq" id="WP_011831168.1">
    <property type="nucleotide sequence ID" value="NC_008825.1"/>
</dbReference>
<sequence>MNSTFLRRALVLGLLSSIGPFAIDMYLPALPAIGSALQADVHAVQMSLMAFFVSFAISQLVYGPASDMFGRKPPLYVGIGLFIVGSVGCALAPDIGWLIAFRFLQGLGGGAPIVVPRAIVRDLHTGVEATRLMSLLLLVFSVSPILAPLIGSFVIDAAGWRAIFWAVTGIGVVGLLLVALTLEETRPAAQRTQSDVASTLRAFALLLRDRHFLGLTAIGAFGMASFFIFLANSSFVFIGHYGLTPREYSLAFSVNAASFIGVSQFAGRLTARFGLASIVRVAVLGFALSLGALLAFNLAGIDRLDVMIVVMLVGYGFLGLVVPTTSVMALDDHGEIAGAASALMGTLQLVLGAVVIALMSGFADGSARPMVAGMAAAALCALLLTWLTLGGRRSAASAATRPCS</sequence>
<evidence type="ECO:0000256" key="1">
    <source>
        <dbReference type="ARBA" id="ARBA00004651"/>
    </source>
</evidence>
<evidence type="ECO:0000313" key="11">
    <source>
        <dbReference type="Proteomes" id="UP000000366"/>
    </source>
</evidence>
<feature type="transmembrane region" description="Helical" evidence="8">
    <location>
        <begin position="369"/>
        <end position="389"/>
    </location>
</feature>
<dbReference type="GO" id="GO:0015385">
    <property type="term" value="F:sodium:proton antiporter activity"/>
    <property type="evidence" value="ECO:0007669"/>
    <property type="project" value="TreeGrafter"/>
</dbReference>
<feature type="transmembrane region" description="Helical" evidence="8">
    <location>
        <begin position="248"/>
        <end position="266"/>
    </location>
</feature>
<feature type="transmembrane region" description="Helical" evidence="8">
    <location>
        <begin position="342"/>
        <end position="363"/>
    </location>
</feature>
<feature type="transmembrane region" description="Helical" evidence="8">
    <location>
        <begin position="212"/>
        <end position="242"/>
    </location>
</feature>
<evidence type="ECO:0000256" key="2">
    <source>
        <dbReference type="ARBA" id="ARBA00006236"/>
    </source>
</evidence>
<proteinExistence type="inferred from homology"/>
<dbReference type="Gene3D" id="1.20.1720.10">
    <property type="entry name" value="Multidrug resistance protein D"/>
    <property type="match status" value="1"/>
</dbReference>
<dbReference type="eggNOG" id="COG2814">
    <property type="taxonomic scope" value="Bacteria"/>
</dbReference>
<evidence type="ECO:0000256" key="5">
    <source>
        <dbReference type="ARBA" id="ARBA00022692"/>
    </source>
</evidence>
<keyword evidence="11" id="KW-1185">Reference proteome</keyword>
<dbReference type="PANTHER" id="PTHR23502:SF132">
    <property type="entry name" value="POLYAMINE TRANSPORTER 2-RELATED"/>
    <property type="match status" value="1"/>
</dbReference>
<dbReference type="PROSITE" id="PS50850">
    <property type="entry name" value="MFS"/>
    <property type="match status" value="1"/>
</dbReference>
<evidence type="ECO:0000256" key="8">
    <source>
        <dbReference type="RuleBase" id="RU365088"/>
    </source>
</evidence>
<feature type="transmembrane region" description="Helical" evidence="8">
    <location>
        <begin position="132"/>
        <end position="150"/>
    </location>
</feature>
<dbReference type="AlphaFoldDB" id="A2SLV9"/>
<dbReference type="InterPro" id="IPR011701">
    <property type="entry name" value="MFS"/>
</dbReference>
<reference evidence="10 11" key="1">
    <citation type="journal article" date="2007" name="J. Bacteriol.">
        <title>Whole-genome analysis of the methyl tert-butyl ether-degrading beta-proteobacterium Methylibium petroleiphilum PM1.</title>
        <authorList>
            <person name="Kane S.R."/>
            <person name="Chakicherla A.Y."/>
            <person name="Chain P.S.G."/>
            <person name="Schmidt R."/>
            <person name="Shin M.W."/>
            <person name="Legler T.C."/>
            <person name="Scow K.M."/>
            <person name="Larimer F.W."/>
            <person name="Lucas S.M."/>
            <person name="Richardson P.M."/>
            <person name="Hristova K.R."/>
        </authorList>
    </citation>
    <scope>NUCLEOTIDE SEQUENCE [LARGE SCALE GENOMIC DNA]</scope>
    <source>
        <strain evidence="11">ATCC BAA-1232 / LMG 22953 / PM1</strain>
    </source>
</reference>
<dbReference type="CDD" id="cd17320">
    <property type="entry name" value="MFS_MdfA_MDR_like"/>
    <property type="match status" value="1"/>
</dbReference>
<dbReference type="SUPFAM" id="SSF103473">
    <property type="entry name" value="MFS general substrate transporter"/>
    <property type="match status" value="1"/>
</dbReference>
<keyword evidence="6 8" id="KW-1133">Transmembrane helix</keyword>
<keyword evidence="4" id="KW-1003">Cell membrane</keyword>
<protein>
    <recommendedName>
        <fullName evidence="8">Bcr/CflA family efflux transporter</fullName>
    </recommendedName>
</protein>
<feature type="domain" description="Major facilitator superfamily (MFS) profile" evidence="9">
    <location>
        <begin position="5"/>
        <end position="393"/>
    </location>
</feature>
<dbReference type="NCBIfam" id="TIGR00710">
    <property type="entry name" value="efflux_Bcr_CflA"/>
    <property type="match status" value="1"/>
</dbReference>
<feature type="transmembrane region" description="Helical" evidence="8">
    <location>
        <begin position="46"/>
        <end position="63"/>
    </location>
</feature>
<feature type="transmembrane region" description="Helical" evidence="8">
    <location>
        <begin position="99"/>
        <end position="120"/>
    </location>
</feature>
<keyword evidence="8" id="KW-0997">Cell inner membrane</keyword>
<feature type="transmembrane region" description="Helical" evidence="8">
    <location>
        <begin position="278"/>
        <end position="300"/>
    </location>
</feature>
<feature type="transmembrane region" description="Helical" evidence="8">
    <location>
        <begin position="306"/>
        <end position="330"/>
    </location>
</feature>
<keyword evidence="5 8" id="KW-0812">Transmembrane</keyword>
<keyword evidence="3 8" id="KW-0813">Transport</keyword>
<dbReference type="PANTHER" id="PTHR23502">
    <property type="entry name" value="MAJOR FACILITATOR SUPERFAMILY"/>
    <property type="match status" value="1"/>
</dbReference>